<keyword evidence="2" id="KW-1185">Reference proteome</keyword>
<proteinExistence type="predicted"/>
<dbReference type="EMBL" id="BJLQ01000021">
    <property type="protein sequence ID" value="GEA84838.1"/>
    <property type="molecule type" value="Genomic_DNA"/>
</dbReference>
<dbReference type="Proteomes" id="UP000320461">
    <property type="component" value="Unassembled WGS sequence"/>
</dbReference>
<comment type="caution">
    <text evidence="1">The sequence shown here is derived from an EMBL/GenBank/DDBJ whole genome shotgun (WGS) entry which is preliminary data.</text>
</comment>
<accession>A0A4Y3KPN1</accession>
<reference evidence="1 2" key="1">
    <citation type="submission" date="2019-06" db="EMBL/GenBank/DDBJ databases">
        <title>Whole genome shotgun sequence of Cellulomonas gelida NBRC 3748.</title>
        <authorList>
            <person name="Hosoyama A."/>
            <person name="Uohara A."/>
            <person name="Ohji S."/>
            <person name="Ichikawa N."/>
        </authorList>
    </citation>
    <scope>NUCLEOTIDE SEQUENCE [LARGE SCALE GENOMIC DNA]</scope>
    <source>
        <strain evidence="1 2">NBRC 3748</strain>
    </source>
</reference>
<sequence length="286" mass="30979">MSTAAFTFGGGDQVTIEITDCHLVPGFGSHELRLRIRHRGPSQPAPELVMLTGTLSAGYPGRVLGPIAPATLAIRDWDVTSDSLVAMVTDDQLAAINALPASDVELQLDLTLVRLRAPADAHPSMTAQARHRVDAATWSARLDQLGAAVALTVRVPTPLVGHDGESSGLTRIGEHLREARRHLENHRHRESAASCRLALELLLECEEIPEKPTTAELASGARRSVPEPRRWLLLLRATVELAHLSHHAAGTASDVRWRRTATESLLATTAALVNYYIDPHRTPLPA</sequence>
<gene>
    <name evidence="1" type="ORF">CGE01nite_20890</name>
</gene>
<evidence type="ECO:0000313" key="2">
    <source>
        <dbReference type="Proteomes" id="UP000320461"/>
    </source>
</evidence>
<dbReference type="RefSeq" id="WP_141370761.1">
    <property type="nucleotide sequence ID" value="NZ_BJLQ01000021.1"/>
</dbReference>
<organism evidence="1 2">
    <name type="scientific">Cellulomonas gelida</name>
    <dbReference type="NCBI Taxonomy" id="1712"/>
    <lineage>
        <taxon>Bacteria</taxon>
        <taxon>Bacillati</taxon>
        <taxon>Actinomycetota</taxon>
        <taxon>Actinomycetes</taxon>
        <taxon>Micrococcales</taxon>
        <taxon>Cellulomonadaceae</taxon>
        <taxon>Cellulomonas</taxon>
    </lineage>
</organism>
<evidence type="ECO:0000313" key="1">
    <source>
        <dbReference type="EMBL" id="GEA84838.1"/>
    </source>
</evidence>
<dbReference type="AlphaFoldDB" id="A0A4Y3KPN1"/>
<protein>
    <submittedName>
        <fullName evidence="1">Uncharacterized protein</fullName>
    </submittedName>
</protein>
<name>A0A4Y3KPN1_9CELL</name>